<proteinExistence type="predicted"/>
<evidence type="ECO:0000313" key="2">
    <source>
        <dbReference type="Proteomes" id="UP000272778"/>
    </source>
</evidence>
<evidence type="ECO:0000313" key="1">
    <source>
        <dbReference type="EMBL" id="RQH02064.1"/>
    </source>
</evidence>
<organism evidence="1 2">
    <name type="scientific">Paraburkholderia dinghuensis</name>
    <dbReference type="NCBI Taxonomy" id="2305225"/>
    <lineage>
        <taxon>Bacteria</taxon>
        <taxon>Pseudomonadati</taxon>
        <taxon>Pseudomonadota</taxon>
        <taxon>Betaproteobacteria</taxon>
        <taxon>Burkholderiales</taxon>
        <taxon>Burkholderiaceae</taxon>
        <taxon>Paraburkholderia</taxon>
    </lineage>
</organism>
<accession>A0A3N6MDM9</accession>
<dbReference type="AlphaFoldDB" id="A0A3N6MDM9"/>
<dbReference type="RefSeq" id="WP_124153282.1">
    <property type="nucleotide sequence ID" value="NZ_RQIS01000020.1"/>
</dbReference>
<dbReference type="Proteomes" id="UP000272778">
    <property type="component" value="Unassembled WGS sequence"/>
</dbReference>
<reference evidence="1 2" key="1">
    <citation type="submission" date="2018-11" db="EMBL/GenBank/DDBJ databases">
        <title>Paraburkholderia sp. DHOA04, isolated from soil.</title>
        <authorList>
            <person name="Gao Z.-H."/>
            <person name="Qiu L.-H."/>
            <person name="Fu J.-C."/>
        </authorList>
    </citation>
    <scope>NUCLEOTIDE SEQUENCE [LARGE SCALE GENOMIC DNA]</scope>
    <source>
        <strain evidence="1 2">DHOA04</strain>
    </source>
</reference>
<dbReference type="EMBL" id="RQIS01000020">
    <property type="protein sequence ID" value="RQH02064.1"/>
    <property type="molecule type" value="Genomic_DNA"/>
</dbReference>
<sequence length="79" mass="8571">MRSATYALPVLRARFARLVGQQHVVVNPFADVTVRGGLASIAFDAAQAVDGREWKQVRALAAGSYAAWPDAVRIYLSIL</sequence>
<keyword evidence="2" id="KW-1185">Reference proteome</keyword>
<gene>
    <name evidence="1" type="ORF">D1Y85_22470</name>
</gene>
<comment type="caution">
    <text evidence="1">The sequence shown here is derived from an EMBL/GenBank/DDBJ whole genome shotgun (WGS) entry which is preliminary data.</text>
</comment>
<protein>
    <submittedName>
        <fullName evidence="1">Uncharacterized protein</fullName>
    </submittedName>
</protein>
<name>A0A3N6MDM9_9BURK</name>